<evidence type="ECO:0000313" key="8">
    <source>
        <dbReference type="Proteomes" id="UP000534306"/>
    </source>
</evidence>
<dbReference type="InterPro" id="IPR013324">
    <property type="entry name" value="RNA_pol_sigma_r3/r4-like"/>
</dbReference>
<dbReference type="SUPFAM" id="SSF88659">
    <property type="entry name" value="Sigma3 and sigma4 domains of RNA polymerase sigma factors"/>
    <property type="match status" value="1"/>
</dbReference>
<dbReference type="SUPFAM" id="SSF88946">
    <property type="entry name" value="Sigma2 domain of RNA polymerase sigma factors"/>
    <property type="match status" value="1"/>
</dbReference>
<dbReference type="GO" id="GO:0003677">
    <property type="term" value="F:DNA binding"/>
    <property type="evidence" value="ECO:0007669"/>
    <property type="project" value="InterPro"/>
</dbReference>
<proteinExistence type="inferred from homology"/>
<dbReference type="InterPro" id="IPR014284">
    <property type="entry name" value="RNA_pol_sigma-70_dom"/>
</dbReference>
<keyword evidence="2" id="KW-0805">Transcription regulation</keyword>
<name>A0A7Y4L3J2_9ACTN</name>
<protein>
    <submittedName>
        <fullName evidence="7">Sigma-70 family RNA polymerase sigma factor</fullName>
    </submittedName>
</protein>
<evidence type="ECO:0000259" key="6">
    <source>
        <dbReference type="Pfam" id="PF08281"/>
    </source>
</evidence>
<dbReference type="InterPro" id="IPR036388">
    <property type="entry name" value="WH-like_DNA-bd_sf"/>
</dbReference>
<dbReference type="EMBL" id="JABJRC010000007">
    <property type="protein sequence ID" value="NOL43657.1"/>
    <property type="molecule type" value="Genomic_DNA"/>
</dbReference>
<keyword evidence="3" id="KW-0731">Sigma factor</keyword>
<keyword evidence="8" id="KW-1185">Reference proteome</keyword>
<dbReference type="InterPro" id="IPR007627">
    <property type="entry name" value="RNA_pol_sigma70_r2"/>
</dbReference>
<evidence type="ECO:0000256" key="1">
    <source>
        <dbReference type="ARBA" id="ARBA00010641"/>
    </source>
</evidence>
<accession>A0A7Y4L3J2</accession>
<comment type="similarity">
    <text evidence="1">Belongs to the sigma-70 factor family. ECF subfamily.</text>
</comment>
<comment type="caution">
    <text evidence="7">The sequence shown here is derived from an EMBL/GenBank/DDBJ whole genome shotgun (WGS) entry which is preliminary data.</text>
</comment>
<dbReference type="Gene3D" id="1.10.10.10">
    <property type="entry name" value="Winged helix-like DNA-binding domain superfamily/Winged helix DNA-binding domain"/>
    <property type="match status" value="1"/>
</dbReference>
<evidence type="ECO:0000313" key="7">
    <source>
        <dbReference type="EMBL" id="NOL43657.1"/>
    </source>
</evidence>
<feature type="domain" description="RNA polymerase sigma-70 region 2" evidence="5">
    <location>
        <begin position="29"/>
        <end position="93"/>
    </location>
</feature>
<dbReference type="PANTHER" id="PTHR43133:SF51">
    <property type="entry name" value="RNA POLYMERASE SIGMA FACTOR"/>
    <property type="match status" value="1"/>
</dbReference>
<organism evidence="7 8">
    <name type="scientific">Kribbella sandramycini</name>
    <dbReference type="NCBI Taxonomy" id="60450"/>
    <lineage>
        <taxon>Bacteria</taxon>
        <taxon>Bacillati</taxon>
        <taxon>Actinomycetota</taxon>
        <taxon>Actinomycetes</taxon>
        <taxon>Propionibacteriales</taxon>
        <taxon>Kribbellaceae</taxon>
        <taxon>Kribbella</taxon>
    </lineage>
</organism>
<dbReference type="InterPro" id="IPR013249">
    <property type="entry name" value="RNA_pol_sigma70_r4_t2"/>
</dbReference>
<evidence type="ECO:0000259" key="5">
    <source>
        <dbReference type="Pfam" id="PF04542"/>
    </source>
</evidence>
<dbReference type="GO" id="GO:0016987">
    <property type="term" value="F:sigma factor activity"/>
    <property type="evidence" value="ECO:0007669"/>
    <property type="project" value="UniProtKB-KW"/>
</dbReference>
<evidence type="ECO:0000256" key="2">
    <source>
        <dbReference type="ARBA" id="ARBA00023015"/>
    </source>
</evidence>
<keyword evidence="4" id="KW-0804">Transcription</keyword>
<gene>
    <name evidence="7" type="ORF">HPO96_25755</name>
</gene>
<dbReference type="Pfam" id="PF08281">
    <property type="entry name" value="Sigma70_r4_2"/>
    <property type="match status" value="1"/>
</dbReference>
<dbReference type="InterPro" id="IPR039425">
    <property type="entry name" value="RNA_pol_sigma-70-like"/>
</dbReference>
<evidence type="ECO:0000256" key="3">
    <source>
        <dbReference type="ARBA" id="ARBA00023082"/>
    </source>
</evidence>
<dbReference type="GO" id="GO:0006352">
    <property type="term" value="P:DNA-templated transcription initiation"/>
    <property type="evidence" value="ECO:0007669"/>
    <property type="project" value="InterPro"/>
</dbReference>
<dbReference type="InterPro" id="IPR013325">
    <property type="entry name" value="RNA_pol_sigma_r2"/>
</dbReference>
<evidence type="ECO:0000256" key="4">
    <source>
        <dbReference type="ARBA" id="ARBA00023163"/>
    </source>
</evidence>
<reference evidence="7 8" key="1">
    <citation type="submission" date="2020-05" db="EMBL/GenBank/DDBJ databases">
        <title>Genome sequence of Kribbella sandramycini ATCC 39419.</title>
        <authorList>
            <person name="Maclea K.S."/>
            <person name="Fair J.L."/>
        </authorList>
    </citation>
    <scope>NUCLEOTIDE SEQUENCE [LARGE SCALE GENOMIC DNA]</scope>
    <source>
        <strain evidence="7 8">ATCC 39419</strain>
    </source>
</reference>
<dbReference type="AlphaFoldDB" id="A0A7Y4L3J2"/>
<sequence length="309" mass="33629">MEGVSGQPASDAELTVRAQSGEAGALGILLERHQAGMRAVALAVLGHGPDADDAVQDAVLIALRRIGDVRDPAAVGPWLRMIVRNACRSRLRAPQGVELSERLRATDPTPEQLIEQHALRDWVWRAIEDLPAPTRLVLMLRHFSTTTTSYEQIARACGVPVGTVRSRLSNGRAALAAALRATADSAYDDVGARTEASRRQGLETLAEAEQGRFEKVLAERWSPRVAMLGFGEPIIGHGFLLRGMEGDLAAGVRQRLRHVVASRDIVIWETDLINPPDDPEHCPPASSWLMTLKGGLIQSLRLYHAPRPV</sequence>
<dbReference type="Gene3D" id="1.10.1740.10">
    <property type="match status" value="1"/>
</dbReference>
<dbReference type="PANTHER" id="PTHR43133">
    <property type="entry name" value="RNA POLYMERASE ECF-TYPE SIGMA FACTO"/>
    <property type="match status" value="1"/>
</dbReference>
<dbReference type="Proteomes" id="UP000534306">
    <property type="component" value="Unassembled WGS sequence"/>
</dbReference>
<feature type="domain" description="RNA polymerase sigma factor 70 region 4 type 2" evidence="6">
    <location>
        <begin position="121"/>
        <end position="175"/>
    </location>
</feature>
<dbReference type="Pfam" id="PF04542">
    <property type="entry name" value="Sigma70_r2"/>
    <property type="match status" value="1"/>
</dbReference>
<dbReference type="NCBIfam" id="TIGR02937">
    <property type="entry name" value="sigma70-ECF"/>
    <property type="match status" value="1"/>
</dbReference>